<proteinExistence type="predicted"/>
<gene>
    <name evidence="1" type="ORF">M0R45_030584</name>
</gene>
<protein>
    <submittedName>
        <fullName evidence="1">Uncharacterized protein</fullName>
    </submittedName>
</protein>
<accession>A0AAW1WBZ0</accession>
<sequence length="194" mass="21712">MAGVDPWCFTGFYGHPKIGQLHISWDYLRSLAQPTFARWVVMGDFNEILSLNEKSGGPLKNSIQMQPFHDPISDCNLDNLGAVGGPFTCSQERGVAWADLWSRGYARSRRRDLDAAVAWWLSSGSTTTFNGGTGLLDRSRDLGLEWFWRRHGDEGYSGFDWYGGLGQRMHGLMVRHTVMGLVLGVEELIEGRGL</sequence>
<reference evidence="1 2" key="1">
    <citation type="journal article" date="2023" name="G3 (Bethesda)">
        <title>A chromosome-length genome assembly and annotation of blackberry (Rubus argutus, cv. 'Hillquist').</title>
        <authorList>
            <person name="Bruna T."/>
            <person name="Aryal R."/>
            <person name="Dudchenko O."/>
            <person name="Sargent D.J."/>
            <person name="Mead D."/>
            <person name="Buti M."/>
            <person name="Cavallini A."/>
            <person name="Hytonen T."/>
            <person name="Andres J."/>
            <person name="Pham M."/>
            <person name="Weisz D."/>
            <person name="Mascagni F."/>
            <person name="Usai G."/>
            <person name="Natali L."/>
            <person name="Bassil N."/>
            <person name="Fernandez G.E."/>
            <person name="Lomsadze A."/>
            <person name="Armour M."/>
            <person name="Olukolu B."/>
            <person name="Poorten T."/>
            <person name="Britton C."/>
            <person name="Davik J."/>
            <person name="Ashrafi H."/>
            <person name="Aiden E.L."/>
            <person name="Borodovsky M."/>
            <person name="Worthington M."/>
        </authorList>
    </citation>
    <scope>NUCLEOTIDE SEQUENCE [LARGE SCALE GENOMIC DNA]</scope>
    <source>
        <strain evidence="1">PI 553951</strain>
    </source>
</reference>
<dbReference type="EMBL" id="JBEDUW010000006">
    <property type="protein sequence ID" value="KAK9922103.1"/>
    <property type="molecule type" value="Genomic_DNA"/>
</dbReference>
<organism evidence="1 2">
    <name type="scientific">Rubus argutus</name>
    <name type="common">Southern blackberry</name>
    <dbReference type="NCBI Taxonomy" id="59490"/>
    <lineage>
        <taxon>Eukaryota</taxon>
        <taxon>Viridiplantae</taxon>
        <taxon>Streptophyta</taxon>
        <taxon>Embryophyta</taxon>
        <taxon>Tracheophyta</taxon>
        <taxon>Spermatophyta</taxon>
        <taxon>Magnoliopsida</taxon>
        <taxon>eudicotyledons</taxon>
        <taxon>Gunneridae</taxon>
        <taxon>Pentapetalae</taxon>
        <taxon>rosids</taxon>
        <taxon>fabids</taxon>
        <taxon>Rosales</taxon>
        <taxon>Rosaceae</taxon>
        <taxon>Rosoideae</taxon>
        <taxon>Rosoideae incertae sedis</taxon>
        <taxon>Rubus</taxon>
    </lineage>
</organism>
<dbReference type="InterPro" id="IPR036691">
    <property type="entry name" value="Endo/exonu/phosph_ase_sf"/>
</dbReference>
<keyword evidence="2" id="KW-1185">Reference proteome</keyword>
<dbReference type="SUPFAM" id="SSF56219">
    <property type="entry name" value="DNase I-like"/>
    <property type="match status" value="1"/>
</dbReference>
<dbReference type="Proteomes" id="UP001457282">
    <property type="component" value="Unassembled WGS sequence"/>
</dbReference>
<comment type="caution">
    <text evidence="1">The sequence shown here is derived from an EMBL/GenBank/DDBJ whole genome shotgun (WGS) entry which is preliminary data.</text>
</comment>
<evidence type="ECO:0000313" key="2">
    <source>
        <dbReference type="Proteomes" id="UP001457282"/>
    </source>
</evidence>
<evidence type="ECO:0000313" key="1">
    <source>
        <dbReference type="EMBL" id="KAK9922103.1"/>
    </source>
</evidence>
<dbReference type="AlphaFoldDB" id="A0AAW1WBZ0"/>
<name>A0AAW1WBZ0_RUBAR</name>